<name>A0ABU9PTA9_9BURK</name>
<comment type="caution">
    <text evidence="1">The sequence shown here is derived from an EMBL/GenBank/DDBJ whole genome shotgun (WGS) entry which is preliminary data.</text>
</comment>
<accession>A0ABU9PTA9</accession>
<reference evidence="1 2" key="1">
    <citation type="submission" date="2024-02" db="EMBL/GenBank/DDBJ databases">
        <title>Draft genome sequence of Collimonas sp. strain H4R21, an effective mineral-weathering bacterial strain isolated from the beech rhizosphere.</title>
        <authorList>
            <person name="Morin E."/>
            <person name="Uroz S."/>
            <person name="Leveau J.H.J."/>
            <person name="Kumar R."/>
            <person name="Rey M.W."/>
            <person name="Pham J."/>
        </authorList>
    </citation>
    <scope>NUCLEOTIDE SEQUENCE [LARGE SCALE GENOMIC DNA]</scope>
    <source>
        <strain evidence="1 2">H4R21</strain>
    </source>
</reference>
<protein>
    <recommendedName>
        <fullName evidence="3">Lantibiotic</fullName>
    </recommendedName>
</protein>
<gene>
    <name evidence="1" type="ORF">V8G57_07550</name>
</gene>
<evidence type="ECO:0000313" key="2">
    <source>
        <dbReference type="Proteomes" id="UP001495910"/>
    </source>
</evidence>
<sequence length="73" mass="8037">MKKIKKSTDRNTEKSLSGSFQRANSLDLMYVDFDAAGEKKYVTQVGSCGNFSFCGVNAAVACHTCYTCGNYKF</sequence>
<evidence type="ECO:0000313" key="1">
    <source>
        <dbReference type="EMBL" id="MEM4987243.1"/>
    </source>
</evidence>
<keyword evidence="2" id="KW-1185">Reference proteome</keyword>
<proteinExistence type="predicted"/>
<organism evidence="1 2">
    <name type="scientific">Collimonas rhizosphaerae</name>
    <dbReference type="NCBI Taxonomy" id="3126357"/>
    <lineage>
        <taxon>Bacteria</taxon>
        <taxon>Pseudomonadati</taxon>
        <taxon>Pseudomonadota</taxon>
        <taxon>Betaproteobacteria</taxon>
        <taxon>Burkholderiales</taxon>
        <taxon>Oxalobacteraceae</taxon>
        <taxon>Collimonas</taxon>
    </lineage>
</organism>
<dbReference type="RefSeq" id="WP_342828862.1">
    <property type="nucleotide sequence ID" value="NZ_JBANDC010000004.1"/>
</dbReference>
<dbReference type="Proteomes" id="UP001495910">
    <property type="component" value="Unassembled WGS sequence"/>
</dbReference>
<evidence type="ECO:0008006" key="3">
    <source>
        <dbReference type="Google" id="ProtNLM"/>
    </source>
</evidence>
<dbReference type="EMBL" id="JBANDC010000004">
    <property type="protein sequence ID" value="MEM4987243.1"/>
    <property type="molecule type" value="Genomic_DNA"/>
</dbReference>